<organism evidence="9 10">
    <name type="scientific">Aequoribacter fuscus</name>
    <dbReference type="NCBI Taxonomy" id="2518989"/>
    <lineage>
        <taxon>Bacteria</taxon>
        <taxon>Pseudomonadati</taxon>
        <taxon>Pseudomonadota</taxon>
        <taxon>Gammaproteobacteria</taxon>
        <taxon>Cellvibrionales</taxon>
        <taxon>Halieaceae</taxon>
        <taxon>Aequoribacter</taxon>
    </lineage>
</organism>
<dbReference type="Proteomes" id="UP000005615">
    <property type="component" value="Unassembled WGS sequence"/>
</dbReference>
<dbReference type="eggNOG" id="COG4591">
    <property type="taxonomic scope" value="Bacteria"/>
</dbReference>
<dbReference type="PANTHER" id="PTHR30489">
    <property type="entry name" value="LIPOPROTEIN-RELEASING SYSTEM TRANSMEMBRANE PROTEIN LOLE"/>
    <property type="match status" value="1"/>
</dbReference>
<evidence type="ECO:0000259" key="7">
    <source>
        <dbReference type="Pfam" id="PF02687"/>
    </source>
</evidence>
<feature type="domain" description="ABC3 transporter permease C-terminal" evidence="7">
    <location>
        <begin position="269"/>
        <end position="397"/>
    </location>
</feature>
<keyword evidence="3" id="KW-1003">Cell membrane</keyword>
<evidence type="ECO:0000313" key="9">
    <source>
        <dbReference type="EMBL" id="EGG30602.1"/>
    </source>
</evidence>
<keyword evidence="4" id="KW-0812">Transmembrane</keyword>
<comment type="subcellular location">
    <subcellularLocation>
        <location evidence="1">Cell membrane</location>
        <topology evidence="1">Multi-pass membrane protein</topology>
    </subcellularLocation>
</comment>
<feature type="domain" description="MacB-like periplasmic core" evidence="8">
    <location>
        <begin position="18"/>
        <end position="236"/>
    </location>
</feature>
<dbReference type="AlphaFoldDB" id="F3KZB5"/>
<dbReference type="Pfam" id="PF02687">
    <property type="entry name" value="FtsX"/>
    <property type="match status" value="1"/>
</dbReference>
<keyword evidence="6" id="KW-0472">Membrane</keyword>
<evidence type="ECO:0000256" key="4">
    <source>
        <dbReference type="ARBA" id="ARBA00022692"/>
    </source>
</evidence>
<dbReference type="STRING" id="2518989.IMCC3088_226"/>
<proteinExistence type="inferred from homology"/>
<sequence>MQIERLAWRNLWRHKKRSWLTISAMVFCNTLLIFLIGLQVGNYRMIIDNTLGVLIGHLQIQTPAYLDAPKLRESIGKSEDLINDIRSILGAEIKLAPRLVAGALLNSESRSFGAQILGVEPTLEAEFGLLAGTISRGRWLNTGTEIVIGETLAKNLQVSVGDELTLLGSGYDGSFAANVLTVVGIFQTSMADMNRGLALIPLEEFEFTFTATDQLNVIAIALPHFAETDSAKERLSRGLDAKNLAVRDWEELVPGLRQAILSDVISAFFIYAVLVVVIVFSVLNTQLMAVLERRREFGTLLALGIAPSQLGRLVFTETVFLGLLGLIIGVGGGLALNYYLSLYGLAFEGMEEMASKFNMSARMYPEISWFTTLSGPSLVFVGAVLASIWPVLKARALPLLAGRGST</sequence>
<evidence type="ECO:0000256" key="5">
    <source>
        <dbReference type="ARBA" id="ARBA00022989"/>
    </source>
</evidence>
<dbReference type="GO" id="GO:0044874">
    <property type="term" value="P:lipoprotein localization to outer membrane"/>
    <property type="evidence" value="ECO:0007669"/>
    <property type="project" value="TreeGrafter"/>
</dbReference>
<keyword evidence="10" id="KW-1185">Reference proteome</keyword>
<evidence type="ECO:0000256" key="2">
    <source>
        <dbReference type="ARBA" id="ARBA00005236"/>
    </source>
</evidence>
<dbReference type="InterPro" id="IPR051447">
    <property type="entry name" value="Lipoprotein-release_system"/>
</dbReference>
<dbReference type="InterPro" id="IPR003838">
    <property type="entry name" value="ABC3_permease_C"/>
</dbReference>
<evidence type="ECO:0000256" key="1">
    <source>
        <dbReference type="ARBA" id="ARBA00004651"/>
    </source>
</evidence>
<keyword evidence="5" id="KW-1133">Transmembrane helix</keyword>
<dbReference type="PANTHER" id="PTHR30489:SF0">
    <property type="entry name" value="LIPOPROTEIN-RELEASING SYSTEM TRANSMEMBRANE PROTEIN LOLE"/>
    <property type="match status" value="1"/>
</dbReference>
<evidence type="ECO:0000313" key="10">
    <source>
        <dbReference type="Proteomes" id="UP000005615"/>
    </source>
</evidence>
<evidence type="ECO:0000256" key="3">
    <source>
        <dbReference type="ARBA" id="ARBA00022475"/>
    </source>
</evidence>
<comment type="similarity">
    <text evidence="2">Belongs to the ABC-4 integral membrane protein family. LolC/E subfamily.</text>
</comment>
<dbReference type="OrthoDB" id="9770036at2"/>
<comment type="caution">
    <text evidence="9">The sequence shown here is derived from an EMBL/GenBank/DDBJ whole genome shotgun (WGS) entry which is preliminary data.</text>
</comment>
<dbReference type="Pfam" id="PF12704">
    <property type="entry name" value="MacB_PCD"/>
    <property type="match status" value="1"/>
</dbReference>
<gene>
    <name evidence="9" type="ORF">IMCC3088_226</name>
</gene>
<protein>
    <submittedName>
        <fullName evidence="9">Transporter</fullName>
    </submittedName>
</protein>
<name>F3KZB5_9GAMM</name>
<dbReference type="GO" id="GO:0098797">
    <property type="term" value="C:plasma membrane protein complex"/>
    <property type="evidence" value="ECO:0007669"/>
    <property type="project" value="TreeGrafter"/>
</dbReference>
<dbReference type="InterPro" id="IPR025857">
    <property type="entry name" value="MacB_PCD"/>
</dbReference>
<accession>F3KZB5</accession>
<evidence type="ECO:0000256" key="6">
    <source>
        <dbReference type="ARBA" id="ARBA00023136"/>
    </source>
</evidence>
<evidence type="ECO:0000259" key="8">
    <source>
        <dbReference type="Pfam" id="PF12704"/>
    </source>
</evidence>
<dbReference type="EMBL" id="AEIG01000011">
    <property type="protein sequence ID" value="EGG30602.1"/>
    <property type="molecule type" value="Genomic_DNA"/>
</dbReference>
<reference evidence="9 10" key="1">
    <citation type="journal article" date="2011" name="J. Bacteriol.">
        <title>Genome sequence of strain IMCC3088, a proteorhodopsin-containing marine bacterium belonging to the OM60/NOR5 clade.</title>
        <authorList>
            <person name="Jang Y."/>
            <person name="Oh H.M."/>
            <person name="Kang I."/>
            <person name="Lee K."/>
            <person name="Yang S.J."/>
            <person name="Cho J.C."/>
        </authorList>
    </citation>
    <scope>NUCLEOTIDE SEQUENCE [LARGE SCALE GENOMIC DNA]</scope>
    <source>
        <strain evidence="9 10">IMCC3088</strain>
    </source>
</reference>
<dbReference type="RefSeq" id="WP_009574755.1">
    <property type="nucleotide sequence ID" value="NZ_AEIG01000011.1"/>
</dbReference>